<keyword evidence="1" id="KW-0732">Signal</keyword>
<feature type="chain" id="PRO_5038627066" description="Lipoprotein" evidence="1">
    <location>
        <begin position="24"/>
        <end position="240"/>
    </location>
</feature>
<dbReference type="Proteomes" id="UP000823933">
    <property type="component" value="Unassembled WGS sequence"/>
</dbReference>
<dbReference type="AlphaFoldDB" id="A0A9D1Q9Y5"/>
<gene>
    <name evidence="2" type="ORF">H9890_05130</name>
</gene>
<accession>A0A9D1Q9Y5</accession>
<name>A0A9D1Q9Y5_9FIRM</name>
<reference evidence="2" key="1">
    <citation type="journal article" date="2021" name="PeerJ">
        <title>Extensive microbial diversity within the chicken gut microbiome revealed by metagenomics and culture.</title>
        <authorList>
            <person name="Gilroy R."/>
            <person name="Ravi A."/>
            <person name="Getino M."/>
            <person name="Pursley I."/>
            <person name="Horton D.L."/>
            <person name="Alikhan N.F."/>
            <person name="Baker D."/>
            <person name="Gharbi K."/>
            <person name="Hall N."/>
            <person name="Watson M."/>
            <person name="Adriaenssens E.M."/>
            <person name="Foster-Nyarko E."/>
            <person name="Jarju S."/>
            <person name="Secka A."/>
            <person name="Antonio M."/>
            <person name="Oren A."/>
            <person name="Chaudhuri R.R."/>
            <person name="La Ragione R."/>
            <person name="Hildebrand F."/>
            <person name="Pallen M.J."/>
        </authorList>
    </citation>
    <scope>NUCLEOTIDE SEQUENCE</scope>
    <source>
        <strain evidence="2">ChiHcolR34-3080</strain>
    </source>
</reference>
<dbReference type="PROSITE" id="PS51257">
    <property type="entry name" value="PROKAR_LIPOPROTEIN"/>
    <property type="match status" value="1"/>
</dbReference>
<organism evidence="2 3">
    <name type="scientific">Candidatus Faecalibacterium intestinigallinarum</name>
    <dbReference type="NCBI Taxonomy" id="2838581"/>
    <lineage>
        <taxon>Bacteria</taxon>
        <taxon>Bacillati</taxon>
        <taxon>Bacillota</taxon>
        <taxon>Clostridia</taxon>
        <taxon>Eubacteriales</taxon>
        <taxon>Oscillospiraceae</taxon>
        <taxon>Faecalibacterium</taxon>
    </lineage>
</organism>
<evidence type="ECO:0000256" key="1">
    <source>
        <dbReference type="SAM" id="SignalP"/>
    </source>
</evidence>
<proteinExistence type="predicted"/>
<sequence length="240" mass="25446">MKLKKIVSLALAGVMAMSMLAGCAEANANSVPTTPSTPVATEGGKSEVFNSRLSSLAQYKINMSDDADLSADLNTAIENLGSATIIDFTTAIRAASNIRTVVNFDTSYFLMNNMGIFNNVPAGDLSVIAGEMGAVSQSTAFAQLVPAYNEFDDETVVMLYAVDGTLSADAAVKQVADEVNWEIEQLRIDDDNSADINEGVDATTLHYEYNGSVSVASRYLEANHGIGMHIVAVQITRTVA</sequence>
<evidence type="ECO:0000313" key="3">
    <source>
        <dbReference type="Proteomes" id="UP000823933"/>
    </source>
</evidence>
<comment type="caution">
    <text evidence="2">The sequence shown here is derived from an EMBL/GenBank/DDBJ whole genome shotgun (WGS) entry which is preliminary data.</text>
</comment>
<dbReference type="EMBL" id="DXHQ01000061">
    <property type="protein sequence ID" value="HIW08769.1"/>
    <property type="molecule type" value="Genomic_DNA"/>
</dbReference>
<feature type="signal peptide" evidence="1">
    <location>
        <begin position="1"/>
        <end position="23"/>
    </location>
</feature>
<reference evidence="2" key="2">
    <citation type="submission" date="2021-04" db="EMBL/GenBank/DDBJ databases">
        <authorList>
            <person name="Gilroy R."/>
        </authorList>
    </citation>
    <scope>NUCLEOTIDE SEQUENCE</scope>
    <source>
        <strain evidence="2">ChiHcolR34-3080</strain>
    </source>
</reference>
<evidence type="ECO:0008006" key="4">
    <source>
        <dbReference type="Google" id="ProtNLM"/>
    </source>
</evidence>
<evidence type="ECO:0000313" key="2">
    <source>
        <dbReference type="EMBL" id="HIW08769.1"/>
    </source>
</evidence>
<protein>
    <recommendedName>
        <fullName evidence="4">Lipoprotein</fullName>
    </recommendedName>
</protein>